<accession>A0A2T0B358</accession>
<gene>
    <name evidence="2" type="ORF">CLLI_17420</name>
</gene>
<keyword evidence="3" id="KW-1185">Reference proteome</keyword>
<evidence type="ECO:0000313" key="2">
    <source>
        <dbReference type="EMBL" id="PRR78315.1"/>
    </source>
</evidence>
<evidence type="ECO:0000256" key="1">
    <source>
        <dbReference type="SAM" id="Phobius"/>
    </source>
</evidence>
<dbReference type="SUPFAM" id="SSF48452">
    <property type="entry name" value="TPR-like"/>
    <property type="match status" value="1"/>
</dbReference>
<evidence type="ECO:0008006" key="4">
    <source>
        <dbReference type="Google" id="ProtNLM"/>
    </source>
</evidence>
<keyword evidence="1" id="KW-0812">Transmembrane</keyword>
<proteinExistence type="predicted"/>
<protein>
    <recommendedName>
        <fullName evidence="4">Tetratricopeptide repeat protein</fullName>
    </recommendedName>
</protein>
<keyword evidence="1" id="KW-0472">Membrane</keyword>
<name>A0A2T0B358_9CLOT</name>
<dbReference type="OrthoDB" id="1935713at2"/>
<reference evidence="2 3" key="1">
    <citation type="submission" date="2018-03" db="EMBL/GenBank/DDBJ databases">
        <title>Genome sequence of Clostridium liquoris DSM 100320.</title>
        <authorList>
            <person name="Poehlein A."/>
            <person name="Daniel R."/>
        </authorList>
    </citation>
    <scope>NUCLEOTIDE SEQUENCE [LARGE SCALE GENOMIC DNA]</scope>
    <source>
        <strain evidence="2 3">DSM 100320</strain>
    </source>
</reference>
<dbReference type="RefSeq" id="WP_106063829.1">
    <property type="nucleotide sequence ID" value="NZ_PVXO01000047.1"/>
</dbReference>
<dbReference type="AlphaFoldDB" id="A0A2T0B358"/>
<dbReference type="InterPro" id="IPR011990">
    <property type="entry name" value="TPR-like_helical_dom_sf"/>
</dbReference>
<dbReference type="Proteomes" id="UP000239706">
    <property type="component" value="Unassembled WGS sequence"/>
</dbReference>
<sequence>MNRKIIIIIVTAIVVIAGGLGIYRYNNIKAYNKLVNSANQYMEKGKYDQSLALFEESLSYKNDVKVKKSIDLAKQLKEANEIYNNGIKFMDEKKYARAINEFEKINKEDDKIYEEAKKKIEECKKVKGASDKNINKENENKASGKITPQGACDIIKNQIKSNNANIKFKYDHDDTKDGIKYYVIQGFEDMSDHVATIGWYYVDINTGKAYEWDLIANSLIPLK</sequence>
<feature type="transmembrane region" description="Helical" evidence="1">
    <location>
        <begin position="6"/>
        <end position="23"/>
    </location>
</feature>
<comment type="caution">
    <text evidence="2">The sequence shown here is derived from an EMBL/GenBank/DDBJ whole genome shotgun (WGS) entry which is preliminary data.</text>
</comment>
<dbReference type="EMBL" id="PVXO01000047">
    <property type="protein sequence ID" value="PRR78315.1"/>
    <property type="molecule type" value="Genomic_DNA"/>
</dbReference>
<keyword evidence="1" id="KW-1133">Transmembrane helix</keyword>
<evidence type="ECO:0000313" key="3">
    <source>
        <dbReference type="Proteomes" id="UP000239706"/>
    </source>
</evidence>
<organism evidence="2 3">
    <name type="scientific">Clostridium liquoris</name>
    <dbReference type="NCBI Taxonomy" id="1289519"/>
    <lineage>
        <taxon>Bacteria</taxon>
        <taxon>Bacillati</taxon>
        <taxon>Bacillota</taxon>
        <taxon>Clostridia</taxon>
        <taxon>Eubacteriales</taxon>
        <taxon>Clostridiaceae</taxon>
        <taxon>Clostridium</taxon>
    </lineage>
</organism>
<dbReference type="Gene3D" id="1.25.40.10">
    <property type="entry name" value="Tetratricopeptide repeat domain"/>
    <property type="match status" value="1"/>
</dbReference>